<keyword evidence="10" id="KW-1185">Reference proteome</keyword>
<dbReference type="InterPro" id="IPR037519">
    <property type="entry name" value="LITAF_fam"/>
</dbReference>
<evidence type="ECO:0000313" key="10">
    <source>
        <dbReference type="Proteomes" id="UP000319663"/>
    </source>
</evidence>
<evidence type="ECO:0000313" key="9">
    <source>
        <dbReference type="EMBL" id="TQB74913.1"/>
    </source>
</evidence>
<comment type="subcellular location">
    <subcellularLocation>
        <location evidence="1">Membrane</location>
        <topology evidence="1">Peripheral membrane protein</topology>
    </subcellularLocation>
</comment>
<feature type="transmembrane region" description="Helical" evidence="7">
    <location>
        <begin position="112"/>
        <end position="132"/>
    </location>
</feature>
<evidence type="ECO:0000256" key="6">
    <source>
        <dbReference type="SAM" id="MobiDB-lite"/>
    </source>
</evidence>
<evidence type="ECO:0000259" key="8">
    <source>
        <dbReference type="PROSITE" id="PS51837"/>
    </source>
</evidence>
<dbReference type="SMART" id="SM00714">
    <property type="entry name" value="LITAF"/>
    <property type="match status" value="1"/>
</dbReference>
<dbReference type="InterPro" id="IPR006629">
    <property type="entry name" value="LITAF"/>
</dbReference>
<dbReference type="AlphaFoldDB" id="A0A507QYC2"/>
<keyword evidence="7" id="KW-1133">Transmembrane helix</keyword>
<evidence type="ECO:0000256" key="2">
    <source>
        <dbReference type="ARBA" id="ARBA00005975"/>
    </source>
</evidence>
<accession>A0A507QYC2</accession>
<evidence type="ECO:0000256" key="5">
    <source>
        <dbReference type="ARBA" id="ARBA00023136"/>
    </source>
</evidence>
<dbReference type="GO" id="GO:0016020">
    <property type="term" value="C:membrane"/>
    <property type="evidence" value="ECO:0007669"/>
    <property type="project" value="UniProtKB-SubCell"/>
</dbReference>
<reference evidence="9 10" key="1">
    <citation type="submission" date="2019-06" db="EMBL/GenBank/DDBJ databases">
        <title>Wine fermentation using esterase from Monascus purpureus.</title>
        <authorList>
            <person name="Geng C."/>
            <person name="Zhang Y."/>
        </authorList>
    </citation>
    <scope>NUCLEOTIDE SEQUENCE [LARGE SCALE GENOMIC DNA]</scope>
    <source>
        <strain evidence="9">HQ1</strain>
    </source>
</reference>
<keyword evidence="5 7" id="KW-0472">Membrane</keyword>
<comment type="similarity">
    <text evidence="2">Belongs to the CDIP1/LITAF family.</text>
</comment>
<dbReference type="EMBL" id="VIFY01000025">
    <property type="protein sequence ID" value="TQB74913.1"/>
    <property type="molecule type" value="Genomic_DNA"/>
</dbReference>
<dbReference type="OrthoDB" id="5599753at2759"/>
<dbReference type="PANTHER" id="PTHR23292:SF6">
    <property type="entry name" value="FI16602P1-RELATED"/>
    <property type="match status" value="1"/>
</dbReference>
<keyword evidence="7" id="KW-0812">Transmembrane</keyword>
<dbReference type="STRING" id="5098.A0A507QYC2"/>
<keyword evidence="4" id="KW-0862">Zinc</keyword>
<proteinExistence type="inferred from homology"/>
<evidence type="ECO:0000256" key="3">
    <source>
        <dbReference type="ARBA" id="ARBA00022723"/>
    </source>
</evidence>
<dbReference type="GO" id="GO:0008270">
    <property type="term" value="F:zinc ion binding"/>
    <property type="evidence" value="ECO:0007669"/>
    <property type="project" value="TreeGrafter"/>
</dbReference>
<comment type="caution">
    <text evidence="9">The sequence shown here is derived from an EMBL/GenBank/DDBJ whole genome shotgun (WGS) entry which is preliminary data.</text>
</comment>
<dbReference type="PROSITE" id="PS51837">
    <property type="entry name" value="LITAF"/>
    <property type="match status" value="1"/>
</dbReference>
<evidence type="ECO:0000256" key="1">
    <source>
        <dbReference type="ARBA" id="ARBA00004170"/>
    </source>
</evidence>
<evidence type="ECO:0000256" key="7">
    <source>
        <dbReference type="SAM" id="Phobius"/>
    </source>
</evidence>
<feature type="region of interest" description="Disordered" evidence="6">
    <location>
        <begin position="1"/>
        <end position="66"/>
    </location>
</feature>
<feature type="compositionally biased region" description="Low complexity" evidence="6">
    <location>
        <begin position="31"/>
        <end position="53"/>
    </location>
</feature>
<evidence type="ECO:0000256" key="4">
    <source>
        <dbReference type="ARBA" id="ARBA00022833"/>
    </source>
</evidence>
<name>A0A507QYC2_MONPU</name>
<sequence length="181" mass="19472">MAEHVNHRIPSIPPPVYSLPIEPIPNPNPNPTTTTTTTTTEPPPQSESKQPPEIGVVAQPPPNGPASVVPVSGIPKVTPLNRLGELPQSIDCPFCKQMTKTRVQKTDSAKTNICALLCCLICICLACLPHLMEMAQDIDHYCTNCGARVAHKPHGGPIQVQLPQEDGLIPSKYAAVENPDR</sequence>
<dbReference type="Pfam" id="PF10601">
    <property type="entry name" value="zf-LITAF-like"/>
    <property type="match status" value="1"/>
</dbReference>
<protein>
    <recommendedName>
        <fullName evidence="8">LITAF domain-containing protein</fullName>
    </recommendedName>
</protein>
<dbReference type="PANTHER" id="PTHR23292">
    <property type="entry name" value="LIPOPOLYSACCHARIDE-INDUCED TUMOR NECROSIS FACTOR-ALPHA FACTOR"/>
    <property type="match status" value="1"/>
</dbReference>
<feature type="domain" description="LITAF" evidence="8">
    <location>
        <begin position="72"/>
        <end position="154"/>
    </location>
</feature>
<gene>
    <name evidence="9" type="ORF">MPDQ_003944</name>
</gene>
<keyword evidence="3" id="KW-0479">Metal-binding</keyword>
<dbReference type="Proteomes" id="UP000319663">
    <property type="component" value="Unassembled WGS sequence"/>
</dbReference>
<feature type="compositionally biased region" description="Pro residues" evidence="6">
    <location>
        <begin position="11"/>
        <end position="30"/>
    </location>
</feature>
<organism evidence="9 10">
    <name type="scientific">Monascus purpureus</name>
    <name type="common">Red mold</name>
    <name type="synonym">Monascus anka</name>
    <dbReference type="NCBI Taxonomy" id="5098"/>
    <lineage>
        <taxon>Eukaryota</taxon>
        <taxon>Fungi</taxon>
        <taxon>Dikarya</taxon>
        <taxon>Ascomycota</taxon>
        <taxon>Pezizomycotina</taxon>
        <taxon>Eurotiomycetes</taxon>
        <taxon>Eurotiomycetidae</taxon>
        <taxon>Eurotiales</taxon>
        <taxon>Aspergillaceae</taxon>
        <taxon>Monascus</taxon>
    </lineage>
</organism>